<dbReference type="PANTHER" id="PTHR30270:SF0">
    <property type="entry name" value="THIAMINE-MONOPHOSPHATE KINASE"/>
    <property type="match status" value="1"/>
</dbReference>
<feature type="binding site" evidence="1">
    <location>
        <position position="33"/>
    </location>
    <ligand>
        <name>Mg(2+)</name>
        <dbReference type="ChEBI" id="CHEBI:18420"/>
        <label>3</label>
    </ligand>
</feature>
<comment type="caution">
    <text evidence="3">The sequence shown here is derived from an EMBL/GenBank/DDBJ whole genome shotgun (WGS) entry which is preliminary data.</text>
</comment>
<feature type="binding site" evidence="1">
    <location>
        <position position="58"/>
    </location>
    <ligand>
        <name>substrate</name>
    </ligand>
</feature>
<evidence type="ECO:0000256" key="1">
    <source>
        <dbReference type="HAMAP-Rule" id="MF_02128"/>
    </source>
</evidence>
<keyword evidence="1" id="KW-0808">Transferase</keyword>
<evidence type="ECO:0000313" key="3">
    <source>
        <dbReference type="EMBL" id="PZP01559.1"/>
    </source>
</evidence>
<comment type="similarity">
    <text evidence="1">Belongs to the thiamine-monophosphate kinase family.</text>
</comment>
<dbReference type="Gene3D" id="3.30.1330.10">
    <property type="entry name" value="PurM-like, N-terminal domain"/>
    <property type="match status" value="1"/>
</dbReference>
<proteinExistence type="inferred from homology"/>
<dbReference type="Proteomes" id="UP000249451">
    <property type="component" value="Unassembled WGS sequence"/>
</dbReference>
<comment type="caution">
    <text evidence="1">Lacks conserved residue(s) required for the propagation of feature annotation.</text>
</comment>
<dbReference type="GO" id="GO:0009228">
    <property type="term" value="P:thiamine biosynthetic process"/>
    <property type="evidence" value="ECO:0007669"/>
    <property type="project" value="UniProtKB-KW"/>
</dbReference>
<dbReference type="InterPro" id="IPR016188">
    <property type="entry name" value="PurM-like_N"/>
</dbReference>
<feature type="binding site" evidence="1">
    <location>
        <position position="224"/>
    </location>
    <ligand>
        <name>Mg(2+)</name>
        <dbReference type="ChEBI" id="CHEBI:18420"/>
        <label>3</label>
    </ligand>
</feature>
<comment type="function">
    <text evidence="1">Catalyzes the ATP-dependent phosphorylation of thiamine-monophosphate (TMP) to form thiamine-pyrophosphate (TPP), the active form of vitamin B1.</text>
</comment>
<dbReference type="SUPFAM" id="SSF55326">
    <property type="entry name" value="PurM N-terminal domain-like"/>
    <property type="match status" value="1"/>
</dbReference>
<dbReference type="Pfam" id="PF00586">
    <property type="entry name" value="AIRS"/>
    <property type="match status" value="1"/>
</dbReference>
<feature type="domain" description="PurM-like N-terminal" evidence="2">
    <location>
        <begin position="31"/>
        <end position="144"/>
    </location>
</feature>
<name>A0A2W5D690_9CORY</name>
<keyword evidence="1" id="KW-0547">Nucleotide-binding</keyword>
<feature type="binding site" evidence="1">
    <location>
        <position position="226"/>
    </location>
    <ligand>
        <name>ATP</name>
        <dbReference type="ChEBI" id="CHEBI:30616"/>
    </ligand>
</feature>
<evidence type="ECO:0000313" key="4">
    <source>
        <dbReference type="Proteomes" id="UP000249451"/>
    </source>
</evidence>
<dbReference type="HAMAP" id="MF_02128">
    <property type="entry name" value="TMP_kinase"/>
    <property type="match status" value="1"/>
</dbReference>
<dbReference type="GO" id="GO:0000287">
    <property type="term" value="F:magnesium ion binding"/>
    <property type="evidence" value="ECO:0007669"/>
    <property type="project" value="UniProtKB-UniRule"/>
</dbReference>
<sequence>MSRYTGPTVREVGEAATIQAIRRAAPSELNGDDAAILRPTAPNSRHVSCTDILVLGRHFRPEYSTAYEVGVKAITQNFADIQAMGARPTAALLGLAIPGETPLSWVSELAEGIEATAEPWAAELVGGDIVQGKELLVSITALGELTGPAPALRVNRAAPGQQVIVHGKLGHSAAGLDILRHYGSRAAIPDDEILQELASWHCAPTLVAGQGTVARAAGVASMTDNSDGLISDLNHIATSSGVSIDIEEDSIAPDEMLQHAADVLKEDPWKWVLSGGEDHSLLATTAARIPTGFRRIGSTGSQTGSGPKVTIDRATPAYTAGWSSL</sequence>
<dbReference type="PANTHER" id="PTHR30270">
    <property type="entry name" value="THIAMINE-MONOPHOSPHATE KINASE"/>
    <property type="match status" value="1"/>
</dbReference>
<dbReference type="SUPFAM" id="SSF56042">
    <property type="entry name" value="PurM C-terminal domain-like"/>
    <property type="match status" value="1"/>
</dbReference>
<accession>A0A2W5D690</accession>
<feature type="binding site" evidence="1">
    <location>
        <position position="33"/>
    </location>
    <ligand>
        <name>Mg(2+)</name>
        <dbReference type="ChEBI" id="CHEBI:18420"/>
        <label>4</label>
    </ligand>
</feature>
<evidence type="ECO:0000259" key="2">
    <source>
        <dbReference type="Pfam" id="PF00586"/>
    </source>
</evidence>
<dbReference type="CDD" id="cd02194">
    <property type="entry name" value="ThiL"/>
    <property type="match status" value="1"/>
</dbReference>
<reference evidence="3 4" key="1">
    <citation type="submission" date="2017-11" db="EMBL/GenBank/DDBJ databases">
        <title>Infants hospitalized years apart are colonized by the same room-sourced microbial strains.</title>
        <authorList>
            <person name="Brooks B."/>
            <person name="Olm M.R."/>
            <person name="Firek B.A."/>
            <person name="Baker R."/>
            <person name="Thomas B.C."/>
            <person name="Morowitz M.J."/>
            <person name="Banfield J.F."/>
        </authorList>
    </citation>
    <scope>NUCLEOTIDE SEQUENCE [LARGE SCALE GENOMIC DNA]</scope>
    <source>
        <strain evidence="3">S2_012_000_R3_87</strain>
    </source>
</reference>
<feature type="binding site" evidence="1">
    <location>
        <position position="51"/>
    </location>
    <ligand>
        <name>Mg(2+)</name>
        <dbReference type="ChEBI" id="CHEBI:18420"/>
        <label>1</label>
    </ligand>
</feature>
<comment type="catalytic activity">
    <reaction evidence="1">
        <text>thiamine phosphate + ATP = thiamine diphosphate + ADP</text>
        <dbReference type="Rhea" id="RHEA:15913"/>
        <dbReference type="ChEBI" id="CHEBI:30616"/>
        <dbReference type="ChEBI" id="CHEBI:37575"/>
        <dbReference type="ChEBI" id="CHEBI:58937"/>
        <dbReference type="ChEBI" id="CHEBI:456216"/>
        <dbReference type="EC" id="2.7.4.16"/>
    </reaction>
</comment>
<protein>
    <recommendedName>
        <fullName evidence="1">Thiamine-monophosphate kinase</fullName>
        <shortName evidence="1">TMP kinase</shortName>
        <shortName evidence="1">Thiamine-phosphate kinase</shortName>
        <ecNumber evidence="1">2.7.4.16</ecNumber>
    </recommendedName>
</protein>
<keyword evidence="1" id="KW-0784">Thiamine biosynthesis</keyword>
<dbReference type="GO" id="GO:0009229">
    <property type="term" value="P:thiamine diphosphate biosynthetic process"/>
    <property type="evidence" value="ECO:0007669"/>
    <property type="project" value="UniProtKB-UniRule"/>
</dbReference>
<organism evidence="3 4">
    <name type="scientific">Corynebacterium urealyticum</name>
    <dbReference type="NCBI Taxonomy" id="43771"/>
    <lineage>
        <taxon>Bacteria</taxon>
        <taxon>Bacillati</taxon>
        <taxon>Actinomycetota</taxon>
        <taxon>Actinomycetes</taxon>
        <taxon>Mycobacteriales</taxon>
        <taxon>Corynebacteriaceae</taxon>
        <taxon>Corynebacterium</taxon>
    </lineage>
</organism>
<keyword evidence="1 3" id="KW-0418">Kinase</keyword>
<dbReference type="NCBIfam" id="TIGR01379">
    <property type="entry name" value="thiL"/>
    <property type="match status" value="1"/>
</dbReference>
<feature type="binding site" evidence="1">
    <location>
        <position position="50"/>
    </location>
    <ligand>
        <name>Mg(2+)</name>
        <dbReference type="ChEBI" id="CHEBI:18420"/>
        <label>1</label>
    </ligand>
</feature>
<dbReference type="EMBL" id="QFNY01000065">
    <property type="protein sequence ID" value="PZP01559.1"/>
    <property type="molecule type" value="Genomic_DNA"/>
</dbReference>
<feature type="binding site" evidence="1">
    <location>
        <position position="322"/>
    </location>
    <ligand>
        <name>substrate</name>
    </ligand>
</feature>
<dbReference type="InterPro" id="IPR036921">
    <property type="entry name" value="PurM-like_N_sf"/>
</dbReference>
<feature type="binding site" evidence="1">
    <location>
        <begin position="127"/>
        <end position="128"/>
    </location>
    <ligand>
        <name>ATP</name>
        <dbReference type="ChEBI" id="CHEBI:30616"/>
    </ligand>
</feature>
<dbReference type="AlphaFoldDB" id="A0A2W5D690"/>
<feature type="binding site" evidence="1">
    <location>
        <position position="153"/>
    </location>
    <ligand>
        <name>ATP</name>
        <dbReference type="ChEBI" id="CHEBI:30616"/>
    </ligand>
</feature>
<dbReference type="PIRSF" id="PIRSF005303">
    <property type="entry name" value="Thiam_monoph_kin"/>
    <property type="match status" value="1"/>
</dbReference>
<feature type="binding site" evidence="1">
    <location>
        <position position="80"/>
    </location>
    <ligand>
        <name>Mg(2+)</name>
        <dbReference type="ChEBI" id="CHEBI:18420"/>
        <label>4</label>
    </ligand>
</feature>
<keyword evidence="1" id="KW-0067">ATP-binding</keyword>
<feature type="binding site" evidence="1">
    <location>
        <position position="80"/>
    </location>
    <ligand>
        <name>Mg(2+)</name>
        <dbReference type="ChEBI" id="CHEBI:18420"/>
        <label>3</label>
    </ligand>
</feature>
<comment type="pathway">
    <text evidence="1">Cofactor biosynthesis; thiamine diphosphate biosynthesis; thiamine diphosphate from thiamine phosphate: step 1/1.</text>
</comment>
<comment type="miscellaneous">
    <text evidence="1">Reaction mechanism of ThiL seems to utilize a direct, inline transfer of the gamma-phosphate of ATP to TMP rather than a phosphorylated enzyme intermediate.</text>
</comment>
<feature type="binding site" evidence="1">
    <location>
        <position position="80"/>
    </location>
    <ligand>
        <name>Mg(2+)</name>
        <dbReference type="ChEBI" id="CHEBI:18420"/>
        <label>2</label>
    </ligand>
</feature>
<dbReference type="GO" id="GO:0005524">
    <property type="term" value="F:ATP binding"/>
    <property type="evidence" value="ECO:0007669"/>
    <property type="project" value="UniProtKB-UniRule"/>
</dbReference>
<dbReference type="EC" id="2.7.4.16" evidence="1"/>
<dbReference type="Gene3D" id="3.90.650.10">
    <property type="entry name" value="PurM-like C-terminal domain"/>
    <property type="match status" value="1"/>
</dbReference>
<keyword evidence="1" id="KW-0460">Magnesium</keyword>
<feature type="binding site" evidence="1">
    <location>
        <position position="128"/>
    </location>
    <ligand>
        <name>Mg(2+)</name>
        <dbReference type="ChEBI" id="CHEBI:18420"/>
        <label>1</label>
    </ligand>
</feature>
<feature type="binding site" evidence="1">
    <location>
        <position position="227"/>
    </location>
    <ligand>
        <name>Mg(2+)</name>
        <dbReference type="ChEBI" id="CHEBI:18420"/>
        <label>5</label>
    </ligand>
</feature>
<dbReference type="InterPro" id="IPR006283">
    <property type="entry name" value="ThiL-like"/>
</dbReference>
<dbReference type="InterPro" id="IPR036676">
    <property type="entry name" value="PurM-like_C_sf"/>
</dbReference>
<dbReference type="GO" id="GO:0009030">
    <property type="term" value="F:thiamine-phosphate kinase activity"/>
    <property type="evidence" value="ECO:0007669"/>
    <property type="project" value="UniProtKB-UniRule"/>
</dbReference>
<gene>
    <name evidence="1" type="primary">thiL</name>
    <name evidence="3" type="ORF">DI609_03875</name>
</gene>
<keyword evidence="1" id="KW-0479">Metal-binding</keyword>
<dbReference type="NCBIfam" id="NF004351">
    <property type="entry name" value="PRK05731.1-4"/>
    <property type="match status" value="1"/>
</dbReference>
<dbReference type="UniPathway" id="UPA00060">
    <property type="reaction ID" value="UER00142"/>
</dbReference>
<feature type="binding site" evidence="1">
    <location>
        <position position="277"/>
    </location>
    <ligand>
        <name>substrate</name>
    </ligand>
</feature>
<feature type="binding site" evidence="1">
    <location>
        <position position="51"/>
    </location>
    <ligand>
        <name>Mg(2+)</name>
        <dbReference type="ChEBI" id="CHEBI:18420"/>
        <label>2</label>
    </ligand>
</feature>